<dbReference type="EMBL" id="JBHSOF010000024">
    <property type="protein sequence ID" value="MFC5665113.1"/>
    <property type="molecule type" value="Genomic_DNA"/>
</dbReference>
<dbReference type="RefSeq" id="WP_380226800.1">
    <property type="nucleotide sequence ID" value="NZ_JBHSOF010000024.1"/>
</dbReference>
<protein>
    <submittedName>
        <fullName evidence="3">Uncharacterized protein</fullName>
    </submittedName>
</protein>
<feature type="region of interest" description="Disordered" evidence="1">
    <location>
        <begin position="1"/>
        <end position="61"/>
    </location>
</feature>
<feature type="transmembrane region" description="Helical" evidence="2">
    <location>
        <begin position="336"/>
        <end position="355"/>
    </location>
</feature>
<keyword evidence="2" id="KW-0812">Transmembrane</keyword>
<dbReference type="Proteomes" id="UP001595975">
    <property type="component" value="Unassembled WGS sequence"/>
</dbReference>
<evidence type="ECO:0000256" key="2">
    <source>
        <dbReference type="SAM" id="Phobius"/>
    </source>
</evidence>
<feature type="compositionally biased region" description="Pro residues" evidence="1">
    <location>
        <begin position="23"/>
        <end position="33"/>
    </location>
</feature>
<feature type="transmembrane region" description="Helical" evidence="2">
    <location>
        <begin position="129"/>
        <end position="149"/>
    </location>
</feature>
<organism evidence="3 4">
    <name type="scientific">Kitasatospora misakiensis</name>
    <dbReference type="NCBI Taxonomy" id="67330"/>
    <lineage>
        <taxon>Bacteria</taxon>
        <taxon>Bacillati</taxon>
        <taxon>Actinomycetota</taxon>
        <taxon>Actinomycetes</taxon>
        <taxon>Kitasatosporales</taxon>
        <taxon>Streptomycetaceae</taxon>
        <taxon>Kitasatospora</taxon>
    </lineage>
</organism>
<proteinExistence type="predicted"/>
<name>A0ABW0X3J0_9ACTN</name>
<feature type="transmembrane region" description="Helical" evidence="2">
    <location>
        <begin position="241"/>
        <end position="264"/>
    </location>
</feature>
<keyword evidence="4" id="KW-1185">Reference proteome</keyword>
<evidence type="ECO:0000313" key="3">
    <source>
        <dbReference type="EMBL" id="MFC5665113.1"/>
    </source>
</evidence>
<reference evidence="4" key="1">
    <citation type="journal article" date="2019" name="Int. J. Syst. Evol. Microbiol.">
        <title>The Global Catalogue of Microorganisms (GCM) 10K type strain sequencing project: providing services to taxonomists for standard genome sequencing and annotation.</title>
        <authorList>
            <consortium name="The Broad Institute Genomics Platform"/>
            <consortium name="The Broad Institute Genome Sequencing Center for Infectious Disease"/>
            <person name="Wu L."/>
            <person name="Ma J."/>
        </authorList>
    </citation>
    <scope>NUCLEOTIDE SEQUENCE [LARGE SCALE GENOMIC DNA]</scope>
    <source>
        <strain evidence="4">CGMCC 4.1437</strain>
    </source>
</reference>
<feature type="compositionally biased region" description="Low complexity" evidence="1">
    <location>
        <begin position="42"/>
        <end position="57"/>
    </location>
</feature>
<feature type="compositionally biased region" description="Basic and acidic residues" evidence="1">
    <location>
        <begin position="1"/>
        <end position="22"/>
    </location>
</feature>
<keyword evidence="2" id="KW-0472">Membrane</keyword>
<accession>A0ABW0X3J0</accession>
<keyword evidence="2" id="KW-1133">Transmembrane helix</keyword>
<evidence type="ECO:0000313" key="4">
    <source>
        <dbReference type="Proteomes" id="UP001595975"/>
    </source>
</evidence>
<gene>
    <name evidence="3" type="ORF">ACFP3U_19270</name>
</gene>
<feature type="transmembrane region" description="Helical" evidence="2">
    <location>
        <begin position="301"/>
        <end position="324"/>
    </location>
</feature>
<sequence>MAPKTDADPEHPDPARPEHPGRPEPAVPSGPAEPPDRAAHSDAPAPDGTPAPDTTPGSEGAPIAELVRSMRAHPARMPELLAVFAVRHRGPRAARRVAALRAAHPEASTGELAARAVDHARRVSQSEGAFVGGPFLWLMPFAFCTALLAQGQLLLELAALAGKDPTDRARAPELLVLQGAHPDLAAAERALAAGPPPPDPSRSTGRLRGFGALIWRMARLLGLTSEGTVPPPSRWRSAGEWSLLALVLLMGTVAPLVWLPYMALSYTWATDRLAVRGVAFHFGGDPAGWPGLHRARADPGVVAAAGRALFALLVPVAAVAGLLLADIRLADSRWPVLAFVLIALSVVVGTLWWTAHRRALRASRRAAHPGQEPAG</sequence>
<evidence type="ECO:0000256" key="1">
    <source>
        <dbReference type="SAM" id="MobiDB-lite"/>
    </source>
</evidence>
<comment type="caution">
    <text evidence="3">The sequence shown here is derived from an EMBL/GenBank/DDBJ whole genome shotgun (WGS) entry which is preliminary data.</text>
</comment>